<dbReference type="Proteomes" id="UP000249057">
    <property type="component" value="Unassembled WGS sequence"/>
</dbReference>
<evidence type="ECO:0000313" key="2">
    <source>
        <dbReference type="Proteomes" id="UP000249057"/>
    </source>
</evidence>
<organism evidence="1 2">
    <name type="scientific">Aspergillus brunneoviolaceus CBS 621.78</name>
    <dbReference type="NCBI Taxonomy" id="1450534"/>
    <lineage>
        <taxon>Eukaryota</taxon>
        <taxon>Fungi</taxon>
        <taxon>Dikarya</taxon>
        <taxon>Ascomycota</taxon>
        <taxon>Pezizomycotina</taxon>
        <taxon>Eurotiomycetes</taxon>
        <taxon>Eurotiomycetidae</taxon>
        <taxon>Eurotiales</taxon>
        <taxon>Aspergillaceae</taxon>
        <taxon>Aspergillus</taxon>
        <taxon>Aspergillus subgen. Circumdati</taxon>
    </lineage>
</organism>
<proteinExistence type="predicted"/>
<evidence type="ECO:0000313" key="1">
    <source>
        <dbReference type="EMBL" id="RAH49573.1"/>
    </source>
</evidence>
<sequence>MPKKIMSMSAPEGIIENFEKKVFWYFQLMGHQKLKENWDVNAEDCYLRIESAVERPDTSVTYRFVVTKSMCGPQMHLHGGCAATLVDNFTNVLIIAAATPGRFSDSGVSRNMRMTFLHSLPLGAEVRAICLMINLGRRMALARADFYDVDSGELCVIGVHEKVNMDREDVGKL</sequence>
<reference evidence="1" key="1">
    <citation type="submission" date="2018-02" db="EMBL/GenBank/DDBJ databases">
        <title>The genomes of Aspergillus section Nigri reveals drivers in fungal speciation.</title>
        <authorList>
            <consortium name="DOE Joint Genome Institute"/>
            <person name="Vesth T.C."/>
            <person name="Nybo J."/>
            <person name="Theobald S."/>
            <person name="Brandl J."/>
            <person name="Frisvad J.C."/>
            <person name="Nielsen K.F."/>
            <person name="Lyhne E.K."/>
            <person name="Kogle M.E."/>
            <person name="Kuo A."/>
            <person name="Riley R."/>
            <person name="Clum A."/>
            <person name="Nolan M."/>
            <person name="Lipzen A."/>
            <person name="Salamov A."/>
            <person name="Henrissat B."/>
            <person name="Wiebenga A."/>
            <person name="De vries R.P."/>
            <person name="Grigoriev I.V."/>
            <person name="Mortensen U.H."/>
            <person name="Andersen M.R."/>
            <person name="Baker S.E."/>
        </authorList>
    </citation>
    <scope>NUCLEOTIDE SEQUENCE</scope>
    <source>
        <strain evidence="1">CBS 621.78</strain>
    </source>
</reference>
<protein>
    <submittedName>
        <fullName evidence="1">Thioesterase family protein</fullName>
    </submittedName>
</protein>
<keyword evidence="2" id="KW-1185">Reference proteome</keyword>
<name>A0ACD1GJY0_9EURO</name>
<dbReference type="EMBL" id="KZ825317">
    <property type="protein sequence ID" value="RAH49573.1"/>
    <property type="molecule type" value="Genomic_DNA"/>
</dbReference>
<gene>
    <name evidence="1" type="ORF">BO95DRAFT_428360</name>
</gene>
<accession>A0ACD1GJY0</accession>